<proteinExistence type="predicted"/>
<dbReference type="PANTHER" id="PTHR38011">
    <property type="entry name" value="DIHYDROFOLATE REDUCTASE FAMILY PROTEIN (AFU_ORTHOLOGUE AFUA_8G06820)"/>
    <property type="match status" value="1"/>
</dbReference>
<sequence>MFHTENLTIINIMAASVDGKISAHKLESTEDRNQSGLVCNEDFLRMRKLVATCDAVFLGARTLSTEKGAFRVANLTPKQAEPEWIVFTRSGEISFSHEFWQQKNIPKSIFFVSSFNKSDEPFLKIEEKQFPFATINCYLGNIIGLLQYLKEKNYKKIALLGGGELNAAFWEQKLVDELFITISPIIIGNKNAPALISSETILKSILECEKVSQSGDFIFIDYKVKK</sequence>
<accession>A0A4P2VIE6</accession>
<dbReference type="Proteomes" id="UP000291236">
    <property type="component" value="Chromosome"/>
</dbReference>
<dbReference type="PROSITE" id="PS00018">
    <property type="entry name" value="EF_HAND_1"/>
    <property type="match status" value="1"/>
</dbReference>
<keyword evidence="6" id="KW-1185">Reference proteome</keyword>
<comment type="pathway">
    <text evidence="1">Cofactor biosynthesis; riboflavin biosynthesis.</text>
</comment>
<evidence type="ECO:0000259" key="4">
    <source>
        <dbReference type="Pfam" id="PF01872"/>
    </source>
</evidence>
<dbReference type="GO" id="GO:0009231">
    <property type="term" value="P:riboflavin biosynthetic process"/>
    <property type="evidence" value="ECO:0007669"/>
    <property type="project" value="InterPro"/>
</dbReference>
<dbReference type="RefSeq" id="WP_130606400.1">
    <property type="nucleotide sequence ID" value="NZ_AP019368.1"/>
</dbReference>
<gene>
    <name evidence="5" type="ORF">JCM31447_06180</name>
</gene>
<dbReference type="KEGG" id="sbf:JCM31447_06180"/>
<dbReference type="SUPFAM" id="SSF53597">
    <property type="entry name" value="Dihydrofolate reductase-like"/>
    <property type="match status" value="1"/>
</dbReference>
<evidence type="ECO:0000256" key="2">
    <source>
        <dbReference type="ARBA" id="ARBA00022857"/>
    </source>
</evidence>
<evidence type="ECO:0000313" key="5">
    <source>
        <dbReference type="EMBL" id="BBH52178.1"/>
    </source>
</evidence>
<dbReference type="AlphaFoldDB" id="A0A4P2VIE6"/>
<keyword evidence="2" id="KW-0521">NADP</keyword>
<dbReference type="InterPro" id="IPR002734">
    <property type="entry name" value="RibDG_C"/>
</dbReference>
<dbReference type="EMBL" id="AP019368">
    <property type="protein sequence ID" value="BBH52178.1"/>
    <property type="molecule type" value="Genomic_DNA"/>
</dbReference>
<organism evidence="5 6">
    <name type="scientific">Fluviispira sanaruensis</name>
    <dbReference type="NCBI Taxonomy" id="2493639"/>
    <lineage>
        <taxon>Bacteria</taxon>
        <taxon>Pseudomonadati</taxon>
        <taxon>Bdellovibrionota</taxon>
        <taxon>Oligoflexia</taxon>
        <taxon>Silvanigrellales</taxon>
        <taxon>Silvanigrellaceae</taxon>
        <taxon>Fluviispira</taxon>
    </lineage>
</organism>
<keyword evidence="3" id="KW-0560">Oxidoreductase</keyword>
<evidence type="ECO:0000256" key="1">
    <source>
        <dbReference type="ARBA" id="ARBA00005104"/>
    </source>
</evidence>
<evidence type="ECO:0000313" key="6">
    <source>
        <dbReference type="Proteomes" id="UP000291236"/>
    </source>
</evidence>
<dbReference type="OrthoDB" id="5293897at2"/>
<evidence type="ECO:0000256" key="3">
    <source>
        <dbReference type="ARBA" id="ARBA00023002"/>
    </source>
</evidence>
<dbReference type="PANTHER" id="PTHR38011:SF7">
    <property type="entry name" value="2,5-DIAMINO-6-RIBOSYLAMINO-4(3H)-PYRIMIDINONE 5'-PHOSPHATE REDUCTASE"/>
    <property type="match status" value="1"/>
</dbReference>
<feature type="domain" description="Bacterial bifunctional deaminase-reductase C-terminal" evidence="4">
    <location>
        <begin position="9"/>
        <end position="215"/>
    </location>
</feature>
<dbReference type="Pfam" id="PF01872">
    <property type="entry name" value="RibD_C"/>
    <property type="match status" value="1"/>
</dbReference>
<protein>
    <submittedName>
        <fullName evidence="5">Pyrimidine reductase</fullName>
    </submittedName>
</protein>
<dbReference type="InterPro" id="IPR050765">
    <property type="entry name" value="Riboflavin_Biosynth_HTPR"/>
</dbReference>
<reference evidence="5 6" key="1">
    <citation type="submission" date="2018-12" db="EMBL/GenBank/DDBJ databases">
        <title>Rubrispira sanarue gen. nov., sp., nov., a member of the order Silvanigrellales, isolated from a brackish lake in Hamamatsu Japan.</title>
        <authorList>
            <person name="Maejima Y."/>
            <person name="Iino T."/>
            <person name="Muraguchi Y."/>
            <person name="Fukuda K."/>
            <person name="Nojiri H."/>
            <person name="Ohkuma M."/>
            <person name="Moriuchi R."/>
            <person name="Dohra H."/>
            <person name="Kimbara K."/>
            <person name="Shintani M."/>
        </authorList>
    </citation>
    <scope>NUCLEOTIDE SEQUENCE [LARGE SCALE GENOMIC DNA]</scope>
    <source>
        <strain evidence="5 6">RF1110005</strain>
    </source>
</reference>
<dbReference type="InterPro" id="IPR024072">
    <property type="entry name" value="DHFR-like_dom_sf"/>
</dbReference>
<dbReference type="GO" id="GO:0008703">
    <property type="term" value="F:5-amino-6-(5-phosphoribosylamino)uracil reductase activity"/>
    <property type="evidence" value="ECO:0007669"/>
    <property type="project" value="InterPro"/>
</dbReference>
<dbReference type="Gene3D" id="3.40.430.10">
    <property type="entry name" value="Dihydrofolate Reductase, subunit A"/>
    <property type="match status" value="1"/>
</dbReference>
<name>A0A4P2VIE6_FLUSA</name>
<dbReference type="InterPro" id="IPR018247">
    <property type="entry name" value="EF_Hand_1_Ca_BS"/>
</dbReference>